<organism evidence="1 2">
    <name type="scientific">Strongylus vulgaris</name>
    <name type="common">Blood worm</name>
    <dbReference type="NCBI Taxonomy" id="40348"/>
    <lineage>
        <taxon>Eukaryota</taxon>
        <taxon>Metazoa</taxon>
        <taxon>Ecdysozoa</taxon>
        <taxon>Nematoda</taxon>
        <taxon>Chromadorea</taxon>
        <taxon>Rhabditida</taxon>
        <taxon>Rhabditina</taxon>
        <taxon>Rhabditomorpha</taxon>
        <taxon>Strongyloidea</taxon>
        <taxon>Strongylidae</taxon>
        <taxon>Strongylus</taxon>
    </lineage>
</organism>
<dbReference type="Proteomes" id="UP000270094">
    <property type="component" value="Unassembled WGS sequence"/>
</dbReference>
<gene>
    <name evidence="1" type="ORF">SVUK_LOCUS7929</name>
</gene>
<dbReference type="EMBL" id="UYYB01027987">
    <property type="protein sequence ID" value="VDM72931.1"/>
    <property type="molecule type" value="Genomic_DNA"/>
</dbReference>
<dbReference type="OrthoDB" id="5853510at2759"/>
<dbReference type="AlphaFoldDB" id="A0A3P7IIC6"/>
<reference evidence="1 2" key="1">
    <citation type="submission" date="2018-11" db="EMBL/GenBank/DDBJ databases">
        <authorList>
            <consortium name="Pathogen Informatics"/>
        </authorList>
    </citation>
    <scope>NUCLEOTIDE SEQUENCE [LARGE SCALE GENOMIC DNA]</scope>
</reference>
<keyword evidence="2" id="KW-1185">Reference proteome</keyword>
<feature type="non-terminal residue" evidence="1">
    <location>
        <position position="63"/>
    </location>
</feature>
<protein>
    <recommendedName>
        <fullName evidence="3">Protein kinase domain-containing protein</fullName>
    </recommendedName>
</protein>
<proteinExistence type="predicted"/>
<evidence type="ECO:0000313" key="2">
    <source>
        <dbReference type="Proteomes" id="UP000270094"/>
    </source>
</evidence>
<name>A0A3P7IIC6_STRVU</name>
<accession>A0A3P7IIC6</accession>
<evidence type="ECO:0000313" key="1">
    <source>
        <dbReference type="EMBL" id="VDM72931.1"/>
    </source>
</evidence>
<sequence length="63" mass="7006">MAAVGMVEVVEKPIAAKEQEKKVERDRLPAVNDEIQADDRKYKLKQKLGDGGYGIVFLSEDGE</sequence>
<evidence type="ECO:0008006" key="3">
    <source>
        <dbReference type="Google" id="ProtNLM"/>
    </source>
</evidence>